<name>A0A840G1Q5_RHOTE</name>
<organism evidence="1 2">
    <name type="scientific">Rhodocyclus tenuis</name>
    <name type="common">Rhodospirillum tenue</name>
    <dbReference type="NCBI Taxonomy" id="1066"/>
    <lineage>
        <taxon>Bacteria</taxon>
        <taxon>Pseudomonadati</taxon>
        <taxon>Pseudomonadota</taxon>
        <taxon>Betaproteobacteria</taxon>
        <taxon>Rhodocyclales</taxon>
        <taxon>Rhodocyclaceae</taxon>
        <taxon>Rhodocyclus</taxon>
    </lineage>
</organism>
<evidence type="ECO:0000313" key="2">
    <source>
        <dbReference type="Proteomes" id="UP000587070"/>
    </source>
</evidence>
<accession>A0A840G1Q5</accession>
<evidence type="ECO:0000313" key="1">
    <source>
        <dbReference type="EMBL" id="MBB4248204.1"/>
    </source>
</evidence>
<proteinExistence type="predicted"/>
<reference evidence="1 2" key="1">
    <citation type="submission" date="2020-08" db="EMBL/GenBank/DDBJ databases">
        <title>Genome sequencing of Purple Non-Sulfur Bacteria from various extreme environments.</title>
        <authorList>
            <person name="Mayer M."/>
        </authorList>
    </citation>
    <scope>NUCLEOTIDE SEQUENCE [LARGE SCALE GENOMIC DNA]</scope>
    <source>
        <strain evidence="1 2">2761</strain>
    </source>
</reference>
<protein>
    <submittedName>
        <fullName evidence="1">Uncharacterized protein</fullName>
    </submittedName>
</protein>
<sequence length="34" mass="3996">MTEQLPQGLRVDEVFSFERQHHATKLEVVADKEQ</sequence>
<dbReference type="EMBL" id="JACIGE010000010">
    <property type="protein sequence ID" value="MBB4248204.1"/>
    <property type="molecule type" value="Genomic_DNA"/>
</dbReference>
<dbReference type="Proteomes" id="UP000587070">
    <property type="component" value="Unassembled WGS sequence"/>
</dbReference>
<gene>
    <name evidence="1" type="ORF">GGD90_002596</name>
</gene>
<keyword evidence="2" id="KW-1185">Reference proteome</keyword>
<comment type="caution">
    <text evidence="1">The sequence shown here is derived from an EMBL/GenBank/DDBJ whole genome shotgun (WGS) entry which is preliminary data.</text>
</comment>
<dbReference type="AlphaFoldDB" id="A0A840G1Q5"/>